<accession>A0AAV6UMA5</accession>
<protein>
    <recommendedName>
        <fullName evidence="3">Sialic acid synthase</fullName>
    </recommendedName>
</protein>
<sequence length="71" mass="7933">MAQNLKLNPIVEIAPGRNIGGNWPCFIIAEIGQNHQGDVKIAKQLIKIAKYYETPTFLINANQGSKKSRIR</sequence>
<dbReference type="InterPro" id="IPR013785">
    <property type="entry name" value="Aldolase_TIM"/>
</dbReference>
<evidence type="ECO:0000313" key="1">
    <source>
        <dbReference type="EMBL" id="KAG8185391.1"/>
    </source>
</evidence>
<reference evidence="1 2" key="1">
    <citation type="journal article" date="2022" name="Nat. Ecol. Evol.">
        <title>A masculinizing supergene underlies an exaggerated male reproductive morph in a spider.</title>
        <authorList>
            <person name="Hendrickx F."/>
            <person name="De Corte Z."/>
            <person name="Sonet G."/>
            <person name="Van Belleghem S.M."/>
            <person name="Kostlbacher S."/>
            <person name="Vangestel C."/>
        </authorList>
    </citation>
    <scope>NUCLEOTIDE SEQUENCE [LARGE SCALE GENOMIC DNA]</scope>
    <source>
        <strain evidence="1">W744_W776</strain>
    </source>
</reference>
<proteinExistence type="predicted"/>
<dbReference type="SUPFAM" id="SSF51569">
    <property type="entry name" value="Aldolase"/>
    <property type="match status" value="1"/>
</dbReference>
<evidence type="ECO:0008006" key="3">
    <source>
        <dbReference type="Google" id="ProtNLM"/>
    </source>
</evidence>
<evidence type="ECO:0000313" key="2">
    <source>
        <dbReference type="Proteomes" id="UP000827092"/>
    </source>
</evidence>
<gene>
    <name evidence="1" type="ORF">JTE90_018613</name>
</gene>
<dbReference type="EMBL" id="JAFNEN010000336">
    <property type="protein sequence ID" value="KAG8185391.1"/>
    <property type="molecule type" value="Genomic_DNA"/>
</dbReference>
<organism evidence="1 2">
    <name type="scientific">Oedothorax gibbosus</name>
    <dbReference type="NCBI Taxonomy" id="931172"/>
    <lineage>
        <taxon>Eukaryota</taxon>
        <taxon>Metazoa</taxon>
        <taxon>Ecdysozoa</taxon>
        <taxon>Arthropoda</taxon>
        <taxon>Chelicerata</taxon>
        <taxon>Arachnida</taxon>
        <taxon>Araneae</taxon>
        <taxon>Araneomorphae</taxon>
        <taxon>Entelegynae</taxon>
        <taxon>Araneoidea</taxon>
        <taxon>Linyphiidae</taxon>
        <taxon>Erigoninae</taxon>
        <taxon>Oedothorax</taxon>
    </lineage>
</organism>
<name>A0AAV6UMA5_9ARAC</name>
<dbReference type="Proteomes" id="UP000827092">
    <property type="component" value="Unassembled WGS sequence"/>
</dbReference>
<dbReference type="AlphaFoldDB" id="A0AAV6UMA5"/>
<comment type="caution">
    <text evidence="1">The sequence shown here is derived from an EMBL/GenBank/DDBJ whole genome shotgun (WGS) entry which is preliminary data.</text>
</comment>
<keyword evidence="2" id="KW-1185">Reference proteome</keyword>
<dbReference type="Gene3D" id="3.20.20.70">
    <property type="entry name" value="Aldolase class I"/>
    <property type="match status" value="1"/>
</dbReference>